<evidence type="ECO:0000313" key="4">
    <source>
        <dbReference type="Proteomes" id="UP001515500"/>
    </source>
</evidence>
<reference evidence="5" key="1">
    <citation type="submission" date="2025-08" db="UniProtKB">
        <authorList>
            <consortium name="RefSeq"/>
        </authorList>
    </citation>
    <scope>IDENTIFICATION</scope>
</reference>
<dbReference type="Proteomes" id="UP001515500">
    <property type="component" value="Chromosome 18"/>
</dbReference>
<dbReference type="InterPro" id="IPR038765">
    <property type="entry name" value="Papain-like_cys_pep_sf"/>
</dbReference>
<evidence type="ECO:0000256" key="1">
    <source>
        <dbReference type="SAM" id="MobiDB-lite"/>
    </source>
</evidence>
<sequence length="206" mass="23085">MISSSAPLFVLFLFVFRVCLSDDSPSTGGLDSPMLALVRALGRSRPFGRCREASHVSTGDFEAKIQRDNDASSITDLSSSLQNEGADTTTASHLTTNPFVNVYRALNDQKSMADRFERWIVEHGRHYKDESEKQLRFEIFKAKVAYIEYFNAGNHMYTLAINKFADLTKEEVTAQYTGFIPPDEDEDFGHIDSSSEDSSSEDESLV</sequence>
<keyword evidence="2" id="KW-0732">Signal</keyword>
<dbReference type="Pfam" id="PF08246">
    <property type="entry name" value="Inhibitor_I29"/>
    <property type="match status" value="1"/>
</dbReference>
<feature type="region of interest" description="Disordered" evidence="1">
    <location>
        <begin position="179"/>
        <end position="206"/>
    </location>
</feature>
<dbReference type="SUPFAM" id="SSF54001">
    <property type="entry name" value="Cysteine proteinases"/>
    <property type="match status" value="1"/>
</dbReference>
<feature type="chain" id="PRO_5044190341" evidence="2">
    <location>
        <begin position="22"/>
        <end position="206"/>
    </location>
</feature>
<feature type="signal peptide" evidence="2">
    <location>
        <begin position="1"/>
        <end position="21"/>
    </location>
</feature>
<dbReference type="AlphaFoldDB" id="A0AB40D3W4"/>
<protein>
    <submittedName>
        <fullName evidence="5">Oryzain gamma chain-like isoform X1</fullName>
    </submittedName>
</protein>
<organism evidence="4 5">
    <name type="scientific">Dioscorea cayennensis subsp. rotundata</name>
    <name type="common">White Guinea yam</name>
    <name type="synonym">Dioscorea rotundata</name>
    <dbReference type="NCBI Taxonomy" id="55577"/>
    <lineage>
        <taxon>Eukaryota</taxon>
        <taxon>Viridiplantae</taxon>
        <taxon>Streptophyta</taxon>
        <taxon>Embryophyta</taxon>
        <taxon>Tracheophyta</taxon>
        <taxon>Spermatophyta</taxon>
        <taxon>Magnoliopsida</taxon>
        <taxon>Liliopsida</taxon>
        <taxon>Dioscoreales</taxon>
        <taxon>Dioscoreaceae</taxon>
        <taxon>Dioscorea</taxon>
    </lineage>
</organism>
<gene>
    <name evidence="5" type="primary">LOC120282234</name>
</gene>
<dbReference type="RefSeq" id="XP_039144929.1">
    <property type="nucleotide sequence ID" value="XM_039288995.1"/>
</dbReference>
<dbReference type="InterPro" id="IPR013201">
    <property type="entry name" value="Prot_inhib_I29"/>
</dbReference>
<evidence type="ECO:0000313" key="5">
    <source>
        <dbReference type="RefSeq" id="XP_039144929.1"/>
    </source>
</evidence>
<feature type="domain" description="Cathepsin propeptide inhibitor" evidence="3">
    <location>
        <begin position="116"/>
        <end position="172"/>
    </location>
</feature>
<dbReference type="Gene3D" id="1.10.287.2250">
    <property type="match status" value="1"/>
</dbReference>
<dbReference type="SMART" id="SM00848">
    <property type="entry name" value="Inhibitor_I29"/>
    <property type="match status" value="1"/>
</dbReference>
<feature type="compositionally biased region" description="Acidic residues" evidence="1">
    <location>
        <begin position="194"/>
        <end position="206"/>
    </location>
</feature>
<accession>A0AB40D3W4</accession>
<proteinExistence type="predicted"/>
<dbReference type="GeneID" id="120282234"/>
<evidence type="ECO:0000259" key="3">
    <source>
        <dbReference type="SMART" id="SM00848"/>
    </source>
</evidence>
<name>A0AB40D3W4_DIOCR</name>
<keyword evidence="4" id="KW-1185">Reference proteome</keyword>
<evidence type="ECO:0000256" key="2">
    <source>
        <dbReference type="SAM" id="SignalP"/>
    </source>
</evidence>